<name>A0A8S1H8W8_9PELO</name>
<comment type="catalytic activity">
    <reaction evidence="8">
        <text>a uridine in tRNA = a pseudouridine in tRNA</text>
        <dbReference type="Rhea" id="RHEA:54572"/>
        <dbReference type="Rhea" id="RHEA-COMP:13339"/>
        <dbReference type="Rhea" id="RHEA-COMP:13934"/>
        <dbReference type="ChEBI" id="CHEBI:65314"/>
        <dbReference type="ChEBI" id="CHEBI:65315"/>
    </reaction>
</comment>
<dbReference type="OrthoDB" id="10256309at2759"/>
<keyword evidence="7" id="KW-0539">Nucleus</keyword>
<reference evidence="22" key="1">
    <citation type="submission" date="2020-10" db="EMBL/GenBank/DDBJ databases">
        <authorList>
            <person name="Kikuchi T."/>
        </authorList>
    </citation>
    <scope>NUCLEOTIDE SEQUENCE</scope>
    <source>
        <strain evidence="22">NKZ352</strain>
    </source>
</reference>
<dbReference type="Pfam" id="PF01416">
    <property type="entry name" value="PseudoU_synth_1"/>
    <property type="match status" value="1"/>
</dbReference>
<feature type="binding site" evidence="19">
    <location>
        <position position="160"/>
    </location>
    <ligand>
        <name>substrate</name>
    </ligand>
</feature>
<evidence type="ECO:0000256" key="10">
    <source>
        <dbReference type="ARBA" id="ARBA00053709"/>
    </source>
</evidence>
<dbReference type="GO" id="GO:0160147">
    <property type="term" value="F:tRNA pseudouridine(38-40) synthase activity"/>
    <property type="evidence" value="ECO:0007669"/>
    <property type="project" value="UniProtKB-EC"/>
</dbReference>
<evidence type="ECO:0000259" key="21">
    <source>
        <dbReference type="Pfam" id="PF01416"/>
    </source>
</evidence>
<dbReference type="AlphaFoldDB" id="A0A8S1H8W8"/>
<gene>
    <name evidence="22" type="ORF">CAUJ_LOCUS7481</name>
</gene>
<dbReference type="InterPro" id="IPR001406">
    <property type="entry name" value="PsdUridine_synth_TruA"/>
</dbReference>
<comment type="subcellular location">
    <subcellularLocation>
        <location evidence="2">Nucleus</location>
    </subcellularLocation>
</comment>
<keyword evidence="5" id="KW-0819">tRNA processing</keyword>
<dbReference type="CDD" id="cd02568">
    <property type="entry name" value="PseudoU_synth_PUS1_PUS2"/>
    <property type="match status" value="1"/>
</dbReference>
<feature type="compositionally biased region" description="Basic and acidic residues" evidence="20">
    <location>
        <begin position="22"/>
        <end position="31"/>
    </location>
</feature>
<feature type="compositionally biased region" description="Basic and acidic residues" evidence="20">
    <location>
        <begin position="1"/>
        <end position="11"/>
    </location>
</feature>
<evidence type="ECO:0000256" key="11">
    <source>
        <dbReference type="ARBA" id="ARBA00064589"/>
    </source>
</evidence>
<evidence type="ECO:0000256" key="1">
    <source>
        <dbReference type="ARBA" id="ARBA00001166"/>
    </source>
</evidence>
<dbReference type="SUPFAM" id="SSF55120">
    <property type="entry name" value="Pseudouridine synthase"/>
    <property type="match status" value="1"/>
</dbReference>
<evidence type="ECO:0000256" key="12">
    <source>
        <dbReference type="ARBA" id="ARBA00066509"/>
    </source>
</evidence>
<dbReference type="NCBIfam" id="TIGR00071">
    <property type="entry name" value="hisT_truA"/>
    <property type="match status" value="1"/>
</dbReference>
<sequence>MTKTTETHESAAEQSLHHVHHGGIEKTKDETAKKKNRVKLGKYAMLLGYQGKKYFGMQIQKDMPTIEMHLLDAMLKLGWISPEQRANPFSIYFQRAARTDKAVSAARQMCGMQLPQRDDYYKLDGAADLNKILPEDIRVFGMRRATNWFHPQKQCDNRTYSYTTPTFVFAKPDQLTDSSFRITKEVVDEVNSILEIFLGTHNFFNYTAKRAYNDQSCNRYIISFKCGEPFLFKDPYREQEVEFITITIKGQSFVLHQIRKMIGMVITVIRELQLKSAIQKSFEGKRLDIPMAPGLGLLLERTHYDSYDRKHSATHEPLTFWGDIVEAEAERVKFELITKEMLETELLTQGMMKWLTDLNSHDYLADPEAEEPPSKTFVTMAVACANKALESEAMEAEEDVKAEPELEEAITTQPGEVEDFKAETTEQIKEEEAEKKSTAL</sequence>
<dbReference type="FunFam" id="3.30.70.580:FF:000002">
    <property type="entry name" value="tRNA pseudouridine synthase"/>
    <property type="match status" value="1"/>
</dbReference>
<feature type="domain" description="Pseudouridine synthase I TruA alpha/beta" evidence="21">
    <location>
        <begin position="196"/>
        <end position="305"/>
    </location>
</feature>
<dbReference type="EMBL" id="CAJGYM010000022">
    <property type="protein sequence ID" value="CAD6191562.1"/>
    <property type="molecule type" value="Genomic_DNA"/>
</dbReference>
<evidence type="ECO:0000256" key="6">
    <source>
        <dbReference type="ARBA" id="ARBA00023235"/>
    </source>
</evidence>
<comment type="function">
    <text evidence="10">Pseudouridylate synthase that catalyzes pseudouridylation of tRNAs and mRNAs. Acts on positions 27/28 in the anticodon stem and also positions 34 and 36 in the anticodon of an intron containing tRNA. Also catalyzes pseudouridylation of mRNAs: mediates pseudouridylation of mRNAs with the consensus sequence 5'-UGUAG-3'. Acts as a regulator of pre-mRNA splicing by mediating pseudouridylation of pre-mRNAs at locations associated with alternatively spliced regions. Pseudouridylation of pre-mRNAs near splice sites directly regulates mRNA splicing and mRNA 3'-end processing. Involved in regulation of nuclear receptor activity through pseudouridylation of SRA1 mRNA.</text>
</comment>
<feature type="region of interest" description="Disordered" evidence="20">
    <location>
        <begin position="1"/>
        <end position="31"/>
    </location>
</feature>
<evidence type="ECO:0000313" key="22">
    <source>
        <dbReference type="EMBL" id="CAD6191562.1"/>
    </source>
</evidence>
<dbReference type="InterPro" id="IPR020097">
    <property type="entry name" value="PsdUridine_synth_TruA_a/b_dom"/>
</dbReference>
<dbReference type="GO" id="GO:0031119">
    <property type="term" value="P:tRNA pseudouridine synthesis"/>
    <property type="evidence" value="ECO:0007669"/>
    <property type="project" value="InterPro"/>
</dbReference>
<proteinExistence type="inferred from homology"/>
<feature type="compositionally biased region" description="Basic and acidic residues" evidence="20">
    <location>
        <begin position="418"/>
        <end position="440"/>
    </location>
</feature>
<evidence type="ECO:0000256" key="18">
    <source>
        <dbReference type="PIRSR" id="PIRSR641708-1"/>
    </source>
</evidence>
<comment type="similarity">
    <text evidence="3">Belongs to the tRNA pseudouridine synthase TruA family.</text>
</comment>
<dbReference type="Gene3D" id="3.30.70.580">
    <property type="entry name" value="Pseudouridine synthase I, catalytic domain, N-terminal subdomain"/>
    <property type="match status" value="1"/>
</dbReference>
<keyword evidence="4" id="KW-0507">mRNA processing</keyword>
<evidence type="ECO:0000256" key="4">
    <source>
        <dbReference type="ARBA" id="ARBA00022664"/>
    </source>
</evidence>
<evidence type="ECO:0000256" key="14">
    <source>
        <dbReference type="ARBA" id="ARBA00075153"/>
    </source>
</evidence>
<dbReference type="PANTHER" id="PTHR11142:SF4">
    <property type="entry name" value="PSEUDOURIDYLATE SYNTHASE 1 HOMOLOG"/>
    <property type="match status" value="1"/>
</dbReference>
<evidence type="ECO:0000256" key="13">
    <source>
        <dbReference type="ARBA" id="ARBA00068582"/>
    </source>
</evidence>
<dbReference type="EC" id="5.4.99.12" evidence="12"/>
<comment type="subunit">
    <text evidence="11">Monomer. Forms a complex with RARG and the SRA1 RNA in the nucleus.</text>
</comment>
<dbReference type="GO" id="GO:1990481">
    <property type="term" value="P:mRNA pseudouridine synthesis"/>
    <property type="evidence" value="ECO:0007669"/>
    <property type="project" value="TreeGrafter"/>
</dbReference>
<dbReference type="GO" id="GO:0003723">
    <property type="term" value="F:RNA binding"/>
    <property type="evidence" value="ECO:0007669"/>
    <property type="project" value="InterPro"/>
</dbReference>
<comment type="catalytic activity">
    <reaction evidence="9">
        <text>uridine(38/39/40) in tRNA = pseudouridine(38/39/40) in tRNA</text>
        <dbReference type="Rhea" id="RHEA:22376"/>
        <dbReference type="Rhea" id="RHEA-COMP:10085"/>
        <dbReference type="Rhea" id="RHEA-COMP:10087"/>
        <dbReference type="ChEBI" id="CHEBI:65314"/>
        <dbReference type="ChEBI" id="CHEBI:65315"/>
        <dbReference type="EC" id="5.4.99.12"/>
    </reaction>
</comment>
<keyword evidence="23" id="KW-1185">Reference proteome</keyword>
<dbReference type="GO" id="GO:0006397">
    <property type="term" value="P:mRNA processing"/>
    <property type="evidence" value="ECO:0007669"/>
    <property type="project" value="UniProtKB-KW"/>
</dbReference>
<dbReference type="FunFam" id="3.30.70.660:FF:000002">
    <property type="entry name" value="tRNA pseudouridine synthase"/>
    <property type="match status" value="1"/>
</dbReference>
<evidence type="ECO:0000256" key="5">
    <source>
        <dbReference type="ARBA" id="ARBA00022694"/>
    </source>
</evidence>
<evidence type="ECO:0000256" key="17">
    <source>
        <dbReference type="ARBA" id="ARBA00081344"/>
    </source>
</evidence>
<protein>
    <recommendedName>
        <fullName evidence="13">Pseudouridylate synthase 1 homolog</fullName>
        <ecNumber evidence="12">5.4.99.12</ecNumber>
    </recommendedName>
    <alternativeName>
        <fullName evidence="14">tRNA pseudouridine synthase 1</fullName>
    </alternativeName>
    <alternativeName>
        <fullName evidence="17">tRNA pseudouridine(38-40) synthase</fullName>
    </alternativeName>
    <alternativeName>
        <fullName evidence="15">tRNA pseudouridylate synthase I</fullName>
    </alternativeName>
    <alternativeName>
        <fullName evidence="16">tRNA-uridine isomerase I</fullName>
    </alternativeName>
</protein>
<evidence type="ECO:0000256" key="3">
    <source>
        <dbReference type="ARBA" id="ARBA00009375"/>
    </source>
</evidence>
<comment type="caution">
    <text evidence="22">The sequence shown here is derived from an EMBL/GenBank/DDBJ whole genome shotgun (WGS) entry which is preliminary data.</text>
</comment>
<evidence type="ECO:0000256" key="20">
    <source>
        <dbReference type="SAM" id="MobiDB-lite"/>
    </source>
</evidence>
<evidence type="ECO:0000256" key="9">
    <source>
        <dbReference type="ARBA" id="ARBA00052184"/>
    </source>
</evidence>
<dbReference type="InterPro" id="IPR020095">
    <property type="entry name" value="PsdUridine_synth_TruA_C"/>
</dbReference>
<evidence type="ECO:0000256" key="19">
    <source>
        <dbReference type="PIRSR" id="PIRSR641708-2"/>
    </source>
</evidence>
<evidence type="ECO:0000256" key="15">
    <source>
        <dbReference type="ARBA" id="ARBA00079087"/>
    </source>
</evidence>
<comment type="catalytic activity">
    <reaction evidence="1">
        <text>a uridine in mRNA = a pseudouridine in mRNA</text>
        <dbReference type="Rhea" id="RHEA:56644"/>
        <dbReference type="Rhea" id="RHEA-COMP:14658"/>
        <dbReference type="Rhea" id="RHEA-COMP:14659"/>
        <dbReference type="ChEBI" id="CHEBI:65314"/>
        <dbReference type="ChEBI" id="CHEBI:65315"/>
    </reaction>
</comment>
<dbReference type="GO" id="GO:0005634">
    <property type="term" value="C:nucleus"/>
    <property type="evidence" value="ECO:0007669"/>
    <property type="project" value="UniProtKB-SubCell"/>
</dbReference>
<feature type="region of interest" description="Disordered" evidence="20">
    <location>
        <begin position="392"/>
        <end position="440"/>
    </location>
</feature>
<dbReference type="InterPro" id="IPR020094">
    <property type="entry name" value="TruA/RsuA/RluB/E/F_N"/>
</dbReference>
<feature type="active site" description="Nucleophile" evidence="18">
    <location>
        <position position="100"/>
    </location>
</feature>
<dbReference type="InterPro" id="IPR041708">
    <property type="entry name" value="PUS1/PUS2-like"/>
</dbReference>
<dbReference type="PANTHER" id="PTHR11142">
    <property type="entry name" value="PSEUDOURIDYLATE SYNTHASE"/>
    <property type="match status" value="1"/>
</dbReference>
<evidence type="ECO:0000256" key="8">
    <source>
        <dbReference type="ARBA" id="ARBA00036943"/>
    </source>
</evidence>
<evidence type="ECO:0000256" key="2">
    <source>
        <dbReference type="ARBA" id="ARBA00004123"/>
    </source>
</evidence>
<organism evidence="22 23">
    <name type="scientific">Caenorhabditis auriculariae</name>
    <dbReference type="NCBI Taxonomy" id="2777116"/>
    <lineage>
        <taxon>Eukaryota</taxon>
        <taxon>Metazoa</taxon>
        <taxon>Ecdysozoa</taxon>
        <taxon>Nematoda</taxon>
        <taxon>Chromadorea</taxon>
        <taxon>Rhabditida</taxon>
        <taxon>Rhabditina</taxon>
        <taxon>Rhabditomorpha</taxon>
        <taxon>Rhabditoidea</taxon>
        <taxon>Rhabditidae</taxon>
        <taxon>Peloderinae</taxon>
        <taxon>Caenorhabditis</taxon>
    </lineage>
</organism>
<dbReference type="InterPro" id="IPR020103">
    <property type="entry name" value="PsdUridine_synth_cat_dom_sf"/>
</dbReference>
<evidence type="ECO:0000256" key="16">
    <source>
        <dbReference type="ARBA" id="ARBA00080849"/>
    </source>
</evidence>
<accession>A0A8S1H8W8</accession>
<dbReference type="Gene3D" id="3.30.70.660">
    <property type="entry name" value="Pseudouridine synthase I, catalytic domain, C-terminal subdomain"/>
    <property type="match status" value="1"/>
</dbReference>
<evidence type="ECO:0000256" key="7">
    <source>
        <dbReference type="ARBA" id="ARBA00023242"/>
    </source>
</evidence>
<evidence type="ECO:0000313" key="23">
    <source>
        <dbReference type="Proteomes" id="UP000835052"/>
    </source>
</evidence>
<keyword evidence="6" id="KW-0413">Isomerase</keyword>
<dbReference type="Proteomes" id="UP000835052">
    <property type="component" value="Unassembled WGS sequence"/>
</dbReference>